<dbReference type="AlphaFoldDB" id="A0A1E3R8Q5"/>
<proteinExistence type="predicted"/>
<evidence type="ECO:0000256" key="1">
    <source>
        <dbReference type="SAM" id="MobiDB-lite"/>
    </source>
</evidence>
<feature type="domain" description="DUF7373" evidence="4">
    <location>
        <begin position="259"/>
        <end position="391"/>
    </location>
</feature>
<organism evidence="5 6">
    <name type="scientific">Mycolicibacterium holsaticum</name>
    <dbReference type="NCBI Taxonomy" id="152142"/>
    <lineage>
        <taxon>Bacteria</taxon>
        <taxon>Bacillati</taxon>
        <taxon>Actinomycetota</taxon>
        <taxon>Actinomycetes</taxon>
        <taxon>Mycobacteriales</taxon>
        <taxon>Mycobacteriaceae</taxon>
        <taxon>Mycolicibacterium</taxon>
    </lineage>
</organism>
<evidence type="ECO:0000256" key="2">
    <source>
        <dbReference type="SAM" id="SignalP"/>
    </source>
</evidence>
<dbReference type="Proteomes" id="UP000094243">
    <property type="component" value="Unassembled WGS sequence"/>
</dbReference>
<evidence type="ECO:0008006" key="7">
    <source>
        <dbReference type="Google" id="ProtNLM"/>
    </source>
</evidence>
<name>A0A1E3R8Q5_9MYCO</name>
<keyword evidence="6" id="KW-1185">Reference proteome</keyword>
<dbReference type="Pfam" id="PF24088">
    <property type="entry name" value="DUF7373"/>
    <property type="match status" value="1"/>
</dbReference>
<dbReference type="OrthoDB" id="4569937at2"/>
<protein>
    <recommendedName>
        <fullName evidence="7">PknH-like extracellular domain-containing protein</fullName>
    </recommendedName>
</protein>
<dbReference type="Pfam" id="PF24092">
    <property type="entry name" value="DUF7373_C"/>
    <property type="match status" value="1"/>
</dbReference>
<dbReference type="InterPro" id="IPR055797">
    <property type="entry name" value="DUF7373"/>
</dbReference>
<evidence type="ECO:0000259" key="4">
    <source>
        <dbReference type="Pfam" id="PF24092"/>
    </source>
</evidence>
<dbReference type="PROSITE" id="PS51257">
    <property type="entry name" value="PROKAR_LIPOPROTEIN"/>
    <property type="match status" value="1"/>
</dbReference>
<sequence length="393" mass="41794">MRPPLLVVLFAIAMLSAGCSSVVAGTPMKATGAQGALDFDRLDVGAYPTEPSKPLGVAGDPLRGMVIEAQRMANHVIGPWEVDPALTDWFGFGAMVLPKAQALALIGPGELGVVAGRHNFINGFATARTEKDEKLLLNAVLRFPDDEAATAAATALGESAMQQQGADGPAQTVTIPGHSDAKANTYTAIDRQAGKRYAVRSFVAHGPYVLMQLAQSADSADEAGKLVAKTLDLQGPEIDRFRATDPSEFADISIDPTGLLARVIPLQTPDPMLTKDTTYERRGALHFQSDPTRSAKLFDDTGTDLVAMAKASVYEAKDAAGAKSVVDEFYDEVSPKAKPANPVRNMPDSRCMQLEDRSFYCLATADHYAIEAAGPNLLDAQQLTAAQYVMLLS</sequence>
<gene>
    <name evidence="5" type="ORF">BHQ17_21025</name>
</gene>
<feature type="region of interest" description="Disordered" evidence="1">
    <location>
        <begin position="160"/>
        <end position="179"/>
    </location>
</feature>
<keyword evidence="2" id="KW-0732">Signal</keyword>
<feature type="signal peptide" evidence="2">
    <location>
        <begin position="1"/>
        <end position="24"/>
    </location>
</feature>
<dbReference type="InterPro" id="IPR056463">
    <property type="entry name" value="DUF7373_C"/>
</dbReference>
<accession>A0A1E3R8Q5</accession>
<feature type="chain" id="PRO_5009134734" description="PknH-like extracellular domain-containing protein" evidence="2">
    <location>
        <begin position="25"/>
        <end position="393"/>
    </location>
</feature>
<evidence type="ECO:0000259" key="3">
    <source>
        <dbReference type="Pfam" id="PF24088"/>
    </source>
</evidence>
<reference evidence="6" key="1">
    <citation type="submission" date="2016-09" db="EMBL/GenBank/DDBJ databases">
        <authorList>
            <person name="Greninger A.L."/>
            <person name="Jerome K.R."/>
            <person name="Mcnair B."/>
            <person name="Wallis C."/>
            <person name="Fang F."/>
        </authorList>
    </citation>
    <scope>NUCLEOTIDE SEQUENCE [LARGE SCALE GENOMIC DNA]</scope>
    <source>
        <strain evidence="6">M7</strain>
    </source>
</reference>
<evidence type="ECO:0000313" key="5">
    <source>
        <dbReference type="EMBL" id="ODQ86310.1"/>
    </source>
</evidence>
<comment type="caution">
    <text evidence="5">The sequence shown here is derived from an EMBL/GenBank/DDBJ whole genome shotgun (WGS) entry which is preliminary data.</text>
</comment>
<feature type="domain" description="DUF7373" evidence="3">
    <location>
        <begin position="56"/>
        <end position="253"/>
    </location>
</feature>
<evidence type="ECO:0000313" key="6">
    <source>
        <dbReference type="Proteomes" id="UP000094243"/>
    </source>
</evidence>
<dbReference type="EMBL" id="MIGZ01000150">
    <property type="protein sequence ID" value="ODQ86310.1"/>
    <property type="molecule type" value="Genomic_DNA"/>
</dbReference>